<feature type="compositionally biased region" description="Low complexity" evidence="1">
    <location>
        <begin position="74"/>
        <end position="87"/>
    </location>
</feature>
<evidence type="ECO:0000256" key="1">
    <source>
        <dbReference type="SAM" id="MobiDB-lite"/>
    </source>
</evidence>
<evidence type="ECO:0000313" key="3">
    <source>
        <dbReference type="Proteomes" id="UP000826195"/>
    </source>
</evidence>
<keyword evidence="3" id="KW-1185">Reference proteome</keyword>
<accession>A0AAV7IS73</accession>
<reference evidence="2 3" key="1">
    <citation type="journal article" date="2021" name="J. Hered.">
        <title>A chromosome-level genome assembly of the parasitoid wasp, Cotesia glomerata (Hymenoptera: Braconidae).</title>
        <authorList>
            <person name="Pinto B.J."/>
            <person name="Weis J.J."/>
            <person name="Gamble T."/>
            <person name="Ode P.J."/>
            <person name="Paul R."/>
            <person name="Zaspel J.M."/>
        </authorList>
    </citation>
    <scope>NUCLEOTIDE SEQUENCE [LARGE SCALE GENOMIC DNA]</scope>
    <source>
        <strain evidence="2">CgM1</strain>
    </source>
</reference>
<dbReference type="AlphaFoldDB" id="A0AAV7IS73"/>
<evidence type="ECO:0000313" key="2">
    <source>
        <dbReference type="EMBL" id="KAH0555124.1"/>
    </source>
</evidence>
<proteinExistence type="predicted"/>
<gene>
    <name evidence="2" type="ORF">KQX54_015403</name>
</gene>
<protein>
    <submittedName>
        <fullName evidence="2">Uncharacterized protein</fullName>
    </submittedName>
</protein>
<dbReference type="EMBL" id="JAHXZJ010001119">
    <property type="protein sequence ID" value="KAH0555124.1"/>
    <property type="molecule type" value="Genomic_DNA"/>
</dbReference>
<feature type="compositionally biased region" description="Basic residues" evidence="1">
    <location>
        <begin position="62"/>
        <end position="71"/>
    </location>
</feature>
<feature type="region of interest" description="Disordered" evidence="1">
    <location>
        <begin position="60"/>
        <end position="102"/>
    </location>
</feature>
<name>A0AAV7IS73_COTGL</name>
<organism evidence="2 3">
    <name type="scientific">Cotesia glomerata</name>
    <name type="common">Lepidopteran parasitic wasp</name>
    <name type="synonym">Apanteles glomeratus</name>
    <dbReference type="NCBI Taxonomy" id="32391"/>
    <lineage>
        <taxon>Eukaryota</taxon>
        <taxon>Metazoa</taxon>
        <taxon>Ecdysozoa</taxon>
        <taxon>Arthropoda</taxon>
        <taxon>Hexapoda</taxon>
        <taxon>Insecta</taxon>
        <taxon>Pterygota</taxon>
        <taxon>Neoptera</taxon>
        <taxon>Endopterygota</taxon>
        <taxon>Hymenoptera</taxon>
        <taxon>Apocrita</taxon>
        <taxon>Ichneumonoidea</taxon>
        <taxon>Braconidae</taxon>
        <taxon>Microgastrinae</taxon>
        <taxon>Cotesia</taxon>
    </lineage>
</organism>
<comment type="caution">
    <text evidence="2">The sequence shown here is derived from an EMBL/GenBank/DDBJ whole genome shotgun (WGS) entry which is preliminary data.</text>
</comment>
<sequence>MNFRRLRLRRQAEGWWWSPEPKAPTLLIWGFRLSRAQLCCLNHSFTTGLQTYSKIHNSLNHHSIKSSRHQQSRQLPQNNYNNQQQDSQHQKTHQQTNVSYMR</sequence>
<dbReference type="Proteomes" id="UP000826195">
    <property type="component" value="Unassembled WGS sequence"/>
</dbReference>